<feature type="domain" description="N-acetyltransferase" evidence="9">
    <location>
        <begin position="2"/>
        <end position="147"/>
    </location>
</feature>
<keyword evidence="6" id="KW-0012">Acyltransferase</keyword>
<dbReference type="EC" id="2.3.1.82" evidence="2"/>
<evidence type="ECO:0000256" key="2">
    <source>
        <dbReference type="ARBA" id="ARBA00012888"/>
    </source>
</evidence>
<keyword evidence="4" id="KW-0808">Transferase</keyword>
<evidence type="ECO:0000256" key="1">
    <source>
        <dbReference type="ARBA" id="ARBA00011738"/>
    </source>
</evidence>
<dbReference type="SUPFAM" id="SSF55729">
    <property type="entry name" value="Acyl-CoA N-acyltransferases (Nat)"/>
    <property type="match status" value="1"/>
</dbReference>
<dbReference type="EMBL" id="JAFHKS010000043">
    <property type="protein sequence ID" value="MBN3545566.1"/>
    <property type="molecule type" value="Genomic_DNA"/>
</dbReference>
<evidence type="ECO:0000313" key="11">
    <source>
        <dbReference type="Proteomes" id="UP001319060"/>
    </source>
</evidence>
<keyword evidence="11" id="KW-1185">Reference proteome</keyword>
<dbReference type="PIRSF" id="PIRSF000452">
    <property type="entry name" value="6-N-acetyltransf"/>
    <property type="match status" value="1"/>
</dbReference>
<protein>
    <recommendedName>
        <fullName evidence="3">Aminoglycoside N(6')-acetyltransferase type 1</fullName>
        <ecNumber evidence="2">2.3.1.82</ecNumber>
    </recommendedName>
    <alternativeName>
        <fullName evidence="7">Aminoglycoside resistance protein</fullName>
    </alternativeName>
</protein>
<dbReference type="Pfam" id="PF00583">
    <property type="entry name" value="Acetyltransf_1"/>
    <property type="match status" value="1"/>
</dbReference>
<accession>A0ABS2ZCS9</accession>
<dbReference type="InterPro" id="IPR016181">
    <property type="entry name" value="Acyl_CoA_acyltransferase"/>
</dbReference>
<reference evidence="10 11" key="1">
    <citation type="submission" date="2021-01" db="EMBL/GenBank/DDBJ databases">
        <title>Genome Sequencing of Type Strains.</title>
        <authorList>
            <person name="Lemaire J.F."/>
            <person name="Inderbitzin P."/>
            <person name="Collins S.B."/>
            <person name="Wespe N."/>
            <person name="Knight-Connoni V."/>
        </authorList>
    </citation>
    <scope>NUCLEOTIDE SEQUENCE [LARGE SCALE GENOMIC DNA]</scope>
    <source>
        <strain evidence="10 11">DSM 14730</strain>
    </source>
</reference>
<comment type="catalytic activity">
    <reaction evidence="8">
        <text>kanamycin B + acetyl-CoA = N(6')-acetylkanamycin B + CoA + H(+)</text>
        <dbReference type="Rhea" id="RHEA:16449"/>
        <dbReference type="ChEBI" id="CHEBI:15378"/>
        <dbReference type="ChEBI" id="CHEBI:57287"/>
        <dbReference type="ChEBI" id="CHEBI:57288"/>
        <dbReference type="ChEBI" id="CHEBI:58390"/>
        <dbReference type="ChEBI" id="CHEBI:58549"/>
        <dbReference type="EC" id="2.3.1.82"/>
    </reaction>
</comment>
<evidence type="ECO:0000256" key="3">
    <source>
        <dbReference type="ARBA" id="ARBA00017677"/>
    </source>
</evidence>
<evidence type="ECO:0000256" key="6">
    <source>
        <dbReference type="ARBA" id="ARBA00023315"/>
    </source>
</evidence>
<dbReference type="CDD" id="cd04301">
    <property type="entry name" value="NAT_SF"/>
    <property type="match status" value="1"/>
</dbReference>
<name>A0ABS2ZCS9_9BACL</name>
<evidence type="ECO:0000259" key="9">
    <source>
        <dbReference type="PROSITE" id="PS51186"/>
    </source>
</evidence>
<evidence type="ECO:0000256" key="8">
    <source>
        <dbReference type="ARBA" id="ARBA00048923"/>
    </source>
</evidence>
<dbReference type="Gene3D" id="3.40.630.30">
    <property type="match status" value="1"/>
</dbReference>
<evidence type="ECO:0000313" key="10">
    <source>
        <dbReference type="EMBL" id="MBN3545566.1"/>
    </source>
</evidence>
<dbReference type="RefSeq" id="WP_188402438.1">
    <property type="nucleotide sequence ID" value="NZ_BMCE01000002.1"/>
</dbReference>
<evidence type="ECO:0000256" key="4">
    <source>
        <dbReference type="ARBA" id="ARBA00022679"/>
    </source>
</evidence>
<proteinExistence type="predicted"/>
<dbReference type="InterPro" id="IPR000182">
    <property type="entry name" value="GNAT_dom"/>
</dbReference>
<dbReference type="NCBIfam" id="NF043067">
    <property type="entry name" value="AAC_6p_group_E"/>
    <property type="match status" value="1"/>
</dbReference>
<dbReference type="PROSITE" id="PS51186">
    <property type="entry name" value="GNAT"/>
    <property type="match status" value="1"/>
</dbReference>
<comment type="caution">
    <text evidence="10">The sequence shown here is derived from an EMBL/GenBank/DDBJ whole genome shotgun (WGS) entry which is preliminary data.</text>
</comment>
<gene>
    <name evidence="10" type="ORF">JYA64_09690</name>
</gene>
<organism evidence="10 11">
    <name type="scientific">Fictibacillus barbaricus</name>
    <dbReference type="NCBI Taxonomy" id="182136"/>
    <lineage>
        <taxon>Bacteria</taxon>
        <taxon>Bacillati</taxon>
        <taxon>Bacillota</taxon>
        <taxon>Bacilli</taxon>
        <taxon>Bacillales</taxon>
        <taxon>Fictibacillaceae</taxon>
        <taxon>Fictibacillus</taxon>
    </lineage>
</organism>
<dbReference type="Proteomes" id="UP001319060">
    <property type="component" value="Unassembled WGS sequence"/>
</dbReference>
<evidence type="ECO:0000256" key="5">
    <source>
        <dbReference type="ARBA" id="ARBA00023251"/>
    </source>
</evidence>
<sequence length="147" mass="16717">MKSFVEASEQYLDQLTKMGVELWPENNFNELREEFAALLLSMKDKVLLCLNDAEPIAFIHVSIRSDYVEGSKSSPTGFVEGIYVKTDYRREGVSKNLIVEGENWLKSKGCKQIGSDIELSNDTSYHFHTSVGFKEANRLIAFIKDIN</sequence>
<comment type="subunit">
    <text evidence="1">Homodimer.</text>
</comment>
<keyword evidence="5" id="KW-0046">Antibiotic resistance</keyword>
<dbReference type="InterPro" id="IPR024170">
    <property type="entry name" value="Aminoglycoside_N6-AcTrfrase"/>
</dbReference>
<evidence type="ECO:0000256" key="7">
    <source>
        <dbReference type="ARBA" id="ARBA00029660"/>
    </source>
</evidence>